<sequence length="353" mass="38229">MHLLQLLPAIDLARACCCCARLRAAASGAAALLLRRRKPSPLPPPGTPYNRLRALGTAEALERQLGCPRSSVRAGWRDEYVALQTEDFRLYQLLTGEAWGSEHLDFCAEFFGAGGERSVDACLSANAGDIEWRVGVAGWSRQHAEVVTLLMTSGAAMSRSLSRIKTFAGRPRYRLPVALGRPVPFPASVWAVCDALAAAALRQSGPAPPHLYSPLSLPPEAWGTGPGCLLEEDAAKAKAGLTLRTRSFVNAEEASRYALGSGEGFLIHNDESETPVHASEVVRFVNRRADARGFHSLIQDAPGEGLRSRSGPGYTLPPFATVVLERVDAPGEWRLYGKEMRCRLFTCSVTYSL</sequence>
<accession>A0A0D3I403</accession>
<evidence type="ECO:0000313" key="2">
    <source>
        <dbReference type="EnsemblProtists" id="EOD05988"/>
    </source>
</evidence>
<dbReference type="HOGENOM" id="CLU_786255_0_0_1"/>
<proteinExistence type="predicted"/>
<protein>
    <submittedName>
        <fullName evidence="2">Uncharacterized protein</fullName>
    </submittedName>
</protein>
<keyword evidence="3" id="KW-1185">Reference proteome</keyword>
<reference evidence="2" key="2">
    <citation type="submission" date="2024-10" db="UniProtKB">
        <authorList>
            <consortium name="EnsemblProtists"/>
        </authorList>
    </citation>
    <scope>IDENTIFICATION</scope>
</reference>
<reference evidence="3" key="1">
    <citation type="journal article" date="2013" name="Nature">
        <title>Pan genome of the phytoplankton Emiliania underpins its global distribution.</title>
        <authorList>
            <person name="Read B.A."/>
            <person name="Kegel J."/>
            <person name="Klute M.J."/>
            <person name="Kuo A."/>
            <person name="Lefebvre S.C."/>
            <person name="Maumus F."/>
            <person name="Mayer C."/>
            <person name="Miller J."/>
            <person name="Monier A."/>
            <person name="Salamov A."/>
            <person name="Young J."/>
            <person name="Aguilar M."/>
            <person name="Claverie J.M."/>
            <person name="Frickenhaus S."/>
            <person name="Gonzalez K."/>
            <person name="Herman E.K."/>
            <person name="Lin Y.C."/>
            <person name="Napier J."/>
            <person name="Ogata H."/>
            <person name="Sarno A.F."/>
            <person name="Shmutz J."/>
            <person name="Schroeder D."/>
            <person name="de Vargas C."/>
            <person name="Verret F."/>
            <person name="von Dassow P."/>
            <person name="Valentin K."/>
            <person name="Van de Peer Y."/>
            <person name="Wheeler G."/>
            <person name="Dacks J.B."/>
            <person name="Delwiche C.F."/>
            <person name="Dyhrman S.T."/>
            <person name="Glockner G."/>
            <person name="John U."/>
            <person name="Richards T."/>
            <person name="Worden A.Z."/>
            <person name="Zhang X."/>
            <person name="Grigoriev I.V."/>
            <person name="Allen A.E."/>
            <person name="Bidle K."/>
            <person name="Borodovsky M."/>
            <person name="Bowler C."/>
            <person name="Brownlee C."/>
            <person name="Cock J.M."/>
            <person name="Elias M."/>
            <person name="Gladyshev V.N."/>
            <person name="Groth M."/>
            <person name="Guda C."/>
            <person name="Hadaegh A."/>
            <person name="Iglesias-Rodriguez M.D."/>
            <person name="Jenkins J."/>
            <person name="Jones B.M."/>
            <person name="Lawson T."/>
            <person name="Leese F."/>
            <person name="Lindquist E."/>
            <person name="Lobanov A."/>
            <person name="Lomsadze A."/>
            <person name="Malik S.B."/>
            <person name="Marsh M.E."/>
            <person name="Mackinder L."/>
            <person name="Mock T."/>
            <person name="Mueller-Roeber B."/>
            <person name="Pagarete A."/>
            <person name="Parker M."/>
            <person name="Probert I."/>
            <person name="Quesneville H."/>
            <person name="Raines C."/>
            <person name="Rensing S.A."/>
            <person name="Riano-Pachon D.M."/>
            <person name="Richier S."/>
            <person name="Rokitta S."/>
            <person name="Shiraiwa Y."/>
            <person name="Soanes D.M."/>
            <person name="van der Giezen M."/>
            <person name="Wahlund T.M."/>
            <person name="Williams B."/>
            <person name="Wilson W."/>
            <person name="Wolfe G."/>
            <person name="Wurch L.L."/>
        </authorList>
    </citation>
    <scope>NUCLEOTIDE SEQUENCE</scope>
</reference>
<organism evidence="2 3">
    <name type="scientific">Emiliania huxleyi (strain CCMP1516)</name>
    <dbReference type="NCBI Taxonomy" id="280463"/>
    <lineage>
        <taxon>Eukaryota</taxon>
        <taxon>Haptista</taxon>
        <taxon>Haptophyta</taxon>
        <taxon>Prymnesiophyceae</taxon>
        <taxon>Isochrysidales</taxon>
        <taxon>Noelaerhabdaceae</taxon>
        <taxon>Emiliania</taxon>
    </lineage>
</organism>
<evidence type="ECO:0000256" key="1">
    <source>
        <dbReference type="SAM" id="SignalP"/>
    </source>
</evidence>
<dbReference type="RefSeq" id="XP_005758417.1">
    <property type="nucleotide sequence ID" value="XM_005758360.1"/>
</dbReference>
<feature type="chain" id="PRO_5044290903" evidence="1">
    <location>
        <begin position="16"/>
        <end position="353"/>
    </location>
</feature>
<dbReference type="PaxDb" id="2903-EOD05988"/>
<evidence type="ECO:0000313" key="3">
    <source>
        <dbReference type="Proteomes" id="UP000013827"/>
    </source>
</evidence>
<dbReference type="GeneID" id="17252064"/>
<dbReference type="KEGG" id="ehx:EMIHUDRAFT_219733"/>
<dbReference type="AlphaFoldDB" id="A0A0D3I403"/>
<name>A0A0D3I403_EMIH1</name>
<dbReference type="EnsemblProtists" id="EOD05988">
    <property type="protein sequence ID" value="EOD05988"/>
    <property type="gene ID" value="EMIHUDRAFT_219733"/>
</dbReference>
<dbReference type="Proteomes" id="UP000013827">
    <property type="component" value="Unassembled WGS sequence"/>
</dbReference>
<keyword evidence="1" id="KW-0732">Signal</keyword>
<feature type="signal peptide" evidence="1">
    <location>
        <begin position="1"/>
        <end position="15"/>
    </location>
</feature>